<reference evidence="2" key="1">
    <citation type="journal article" date="2020" name="Mol. Plant Microbe Interact.">
        <title>Genome Sequence of the Biocontrol Agent Coniothyrium minitans strain Conio (IMI 134523).</title>
        <authorList>
            <person name="Patel D."/>
            <person name="Shittu T.A."/>
            <person name="Baroncelli R."/>
            <person name="Muthumeenakshi S."/>
            <person name="Osborne T.H."/>
            <person name="Janganan T.K."/>
            <person name="Sreenivasaprasad S."/>
        </authorList>
    </citation>
    <scope>NUCLEOTIDE SEQUENCE</scope>
    <source>
        <strain evidence="2">Conio</strain>
    </source>
</reference>
<feature type="region of interest" description="Disordered" evidence="1">
    <location>
        <begin position="40"/>
        <end position="61"/>
    </location>
</feature>
<sequence>MAEDTPEQAIAAAAPERLRALLLNIITQSDTARDLASAELLAHPSSTNNQNSTCSRRKRDS</sequence>
<feature type="compositionally biased region" description="Polar residues" evidence="1">
    <location>
        <begin position="44"/>
        <end position="54"/>
    </location>
</feature>
<dbReference type="Proteomes" id="UP000756921">
    <property type="component" value="Unassembled WGS sequence"/>
</dbReference>
<name>A0A9P6GKH1_9PLEO</name>
<dbReference type="OrthoDB" id="5422613at2759"/>
<protein>
    <submittedName>
        <fullName evidence="2">Uncharacterized protein</fullName>
    </submittedName>
</protein>
<evidence type="ECO:0000313" key="3">
    <source>
        <dbReference type="Proteomes" id="UP000756921"/>
    </source>
</evidence>
<dbReference type="EMBL" id="WJXW01000004">
    <property type="protein sequence ID" value="KAF9736635.1"/>
    <property type="molecule type" value="Genomic_DNA"/>
</dbReference>
<accession>A0A9P6GKH1</accession>
<gene>
    <name evidence="2" type="ORF">PMIN01_04414</name>
</gene>
<evidence type="ECO:0000256" key="1">
    <source>
        <dbReference type="SAM" id="MobiDB-lite"/>
    </source>
</evidence>
<evidence type="ECO:0000313" key="2">
    <source>
        <dbReference type="EMBL" id="KAF9736635.1"/>
    </source>
</evidence>
<dbReference type="AlphaFoldDB" id="A0A9P6GKH1"/>
<keyword evidence="3" id="KW-1185">Reference proteome</keyword>
<comment type="caution">
    <text evidence="2">The sequence shown here is derived from an EMBL/GenBank/DDBJ whole genome shotgun (WGS) entry which is preliminary data.</text>
</comment>
<proteinExistence type="predicted"/>
<organism evidence="2 3">
    <name type="scientific">Paraphaeosphaeria minitans</name>
    <dbReference type="NCBI Taxonomy" id="565426"/>
    <lineage>
        <taxon>Eukaryota</taxon>
        <taxon>Fungi</taxon>
        <taxon>Dikarya</taxon>
        <taxon>Ascomycota</taxon>
        <taxon>Pezizomycotina</taxon>
        <taxon>Dothideomycetes</taxon>
        <taxon>Pleosporomycetidae</taxon>
        <taxon>Pleosporales</taxon>
        <taxon>Massarineae</taxon>
        <taxon>Didymosphaeriaceae</taxon>
        <taxon>Paraphaeosphaeria</taxon>
    </lineage>
</organism>